<dbReference type="HAMAP" id="MF_00161">
    <property type="entry name" value="LspA"/>
    <property type="match status" value="1"/>
</dbReference>
<evidence type="ECO:0000256" key="5">
    <source>
        <dbReference type="ARBA" id="ARBA00022750"/>
    </source>
</evidence>
<comment type="function">
    <text evidence="9">This protein specifically catalyzes the removal of signal peptides from prolipoproteins.</text>
</comment>
<dbReference type="RefSeq" id="WP_073289511.1">
    <property type="nucleotide sequence ID" value="NZ_FRCP01000017.1"/>
</dbReference>
<gene>
    <name evidence="9" type="primary">lspA</name>
    <name evidence="11" type="ORF">SAMN02746066_03310</name>
</gene>
<evidence type="ECO:0000256" key="2">
    <source>
        <dbReference type="ARBA" id="ARBA00022475"/>
    </source>
</evidence>
<name>A0A1M7LMF6_9FIRM</name>
<keyword evidence="12" id="KW-1185">Reference proteome</keyword>
<dbReference type="EMBL" id="FRCP01000017">
    <property type="protein sequence ID" value="SHM79365.1"/>
    <property type="molecule type" value="Genomic_DNA"/>
</dbReference>
<keyword evidence="3 9" id="KW-0645">Protease</keyword>
<comment type="subcellular location">
    <subcellularLocation>
        <location evidence="9">Cell membrane</location>
        <topology evidence="9">Multi-pass membrane protein</topology>
    </subcellularLocation>
</comment>
<proteinExistence type="inferred from homology"/>
<keyword evidence="6 9" id="KW-0378">Hydrolase</keyword>
<dbReference type="GO" id="GO:0004190">
    <property type="term" value="F:aspartic-type endopeptidase activity"/>
    <property type="evidence" value="ECO:0007669"/>
    <property type="project" value="UniProtKB-UniRule"/>
</dbReference>
<evidence type="ECO:0000256" key="6">
    <source>
        <dbReference type="ARBA" id="ARBA00022801"/>
    </source>
</evidence>
<evidence type="ECO:0000256" key="9">
    <source>
        <dbReference type="HAMAP-Rule" id="MF_00161"/>
    </source>
</evidence>
<dbReference type="InterPro" id="IPR001872">
    <property type="entry name" value="Peptidase_A8"/>
</dbReference>
<evidence type="ECO:0000313" key="12">
    <source>
        <dbReference type="Proteomes" id="UP000184038"/>
    </source>
</evidence>
<feature type="active site" evidence="9">
    <location>
        <position position="113"/>
    </location>
</feature>
<evidence type="ECO:0000256" key="10">
    <source>
        <dbReference type="RuleBase" id="RU004181"/>
    </source>
</evidence>
<dbReference type="PANTHER" id="PTHR33695">
    <property type="entry name" value="LIPOPROTEIN SIGNAL PEPTIDASE"/>
    <property type="match status" value="1"/>
</dbReference>
<comment type="caution">
    <text evidence="9">Lacks conserved residue(s) required for the propagation of feature annotation.</text>
</comment>
<feature type="transmembrane region" description="Helical" evidence="9">
    <location>
        <begin position="59"/>
        <end position="79"/>
    </location>
</feature>
<comment type="pathway">
    <text evidence="9">Protein modification; lipoprotein biosynthesis (signal peptide cleavage).</text>
</comment>
<dbReference type="PRINTS" id="PR00781">
    <property type="entry name" value="LIPOSIGPTASE"/>
</dbReference>
<feature type="active site" evidence="9">
    <location>
        <position position="129"/>
    </location>
</feature>
<keyword evidence="2 9" id="KW-1003">Cell membrane</keyword>
<evidence type="ECO:0000256" key="1">
    <source>
        <dbReference type="ARBA" id="ARBA00006139"/>
    </source>
</evidence>
<keyword evidence="7 9" id="KW-1133">Transmembrane helix</keyword>
<dbReference type="NCBIfam" id="TIGR00077">
    <property type="entry name" value="lspA"/>
    <property type="match status" value="1"/>
</dbReference>
<keyword evidence="8 9" id="KW-0472">Membrane</keyword>
<evidence type="ECO:0000313" key="11">
    <source>
        <dbReference type="EMBL" id="SHM79365.1"/>
    </source>
</evidence>
<evidence type="ECO:0000256" key="3">
    <source>
        <dbReference type="ARBA" id="ARBA00022670"/>
    </source>
</evidence>
<comment type="catalytic activity">
    <reaction evidence="9">
        <text>Release of signal peptides from bacterial membrane prolipoproteins. Hydrolyzes -Xaa-Yaa-Zaa-|-(S,diacylglyceryl)Cys-, in which Xaa is hydrophobic (preferably Leu), and Yaa (Ala or Ser) and Zaa (Gly or Ala) have small, neutral side chains.</text>
        <dbReference type="EC" id="3.4.23.36"/>
    </reaction>
</comment>
<dbReference type="OrthoDB" id="1770665at2"/>
<keyword evidence="4 9" id="KW-0812">Transmembrane</keyword>
<feature type="transmembrane region" description="Helical" evidence="9">
    <location>
        <begin position="123"/>
        <end position="145"/>
    </location>
</feature>
<dbReference type="Proteomes" id="UP000184038">
    <property type="component" value="Unassembled WGS sequence"/>
</dbReference>
<dbReference type="GO" id="GO:0006508">
    <property type="term" value="P:proteolysis"/>
    <property type="evidence" value="ECO:0007669"/>
    <property type="project" value="UniProtKB-KW"/>
</dbReference>
<comment type="similarity">
    <text evidence="1 9 10">Belongs to the peptidase A8 family.</text>
</comment>
<reference evidence="11 12" key="1">
    <citation type="submission" date="2016-11" db="EMBL/GenBank/DDBJ databases">
        <authorList>
            <person name="Jaros S."/>
            <person name="Januszkiewicz K."/>
            <person name="Wedrychowicz H."/>
        </authorList>
    </citation>
    <scope>NUCLEOTIDE SEQUENCE [LARGE SCALE GENOMIC DNA]</scope>
    <source>
        <strain evidence="11 12">DSM 15930</strain>
    </source>
</reference>
<dbReference type="GO" id="GO:0005886">
    <property type="term" value="C:plasma membrane"/>
    <property type="evidence" value="ECO:0007669"/>
    <property type="project" value="UniProtKB-SubCell"/>
</dbReference>
<dbReference type="UniPathway" id="UPA00665"/>
<protein>
    <recommendedName>
        <fullName evidence="9">Lipoprotein signal peptidase</fullName>
        <ecNumber evidence="9">3.4.23.36</ecNumber>
    </recommendedName>
    <alternativeName>
        <fullName evidence="9">Prolipoprotein signal peptidase</fullName>
    </alternativeName>
    <alternativeName>
        <fullName evidence="9">Signal peptidase II</fullName>
        <shortName evidence="9">SPase II</shortName>
    </alternativeName>
</protein>
<evidence type="ECO:0000256" key="8">
    <source>
        <dbReference type="ARBA" id="ARBA00023136"/>
    </source>
</evidence>
<dbReference type="AlphaFoldDB" id="A0A1M7LMF6"/>
<evidence type="ECO:0000256" key="4">
    <source>
        <dbReference type="ARBA" id="ARBA00022692"/>
    </source>
</evidence>
<accession>A0A1M7LMF6</accession>
<dbReference type="STRING" id="1120996.SAMN02746066_03310"/>
<sequence length="150" mass="16988">MIYLSLAGIIFVAELFIKNYIEKNKKMNEEEEILGGKITLTRYHNKGAMLNFMEKNTKLVIFISGILLGNLLLLFGMVIPKKGNKVLKLALALLVGGAASNVFDRVNRGYVVDYFSFKWLKNVVFNIADLFIIVGSILTAICMFFRKEKL</sequence>
<evidence type="ECO:0000256" key="7">
    <source>
        <dbReference type="ARBA" id="ARBA00022989"/>
    </source>
</evidence>
<feature type="transmembrane region" description="Helical" evidence="9">
    <location>
        <begin position="86"/>
        <end position="103"/>
    </location>
</feature>
<dbReference type="EC" id="3.4.23.36" evidence="9"/>
<dbReference type="Pfam" id="PF01252">
    <property type="entry name" value="Peptidase_A8"/>
    <property type="match status" value="1"/>
</dbReference>
<organism evidence="11 12">
    <name type="scientific">Anaerosporobacter mobilis DSM 15930</name>
    <dbReference type="NCBI Taxonomy" id="1120996"/>
    <lineage>
        <taxon>Bacteria</taxon>
        <taxon>Bacillati</taxon>
        <taxon>Bacillota</taxon>
        <taxon>Clostridia</taxon>
        <taxon>Lachnospirales</taxon>
        <taxon>Lachnospiraceae</taxon>
        <taxon>Anaerosporobacter</taxon>
    </lineage>
</organism>
<dbReference type="PANTHER" id="PTHR33695:SF1">
    <property type="entry name" value="LIPOPROTEIN SIGNAL PEPTIDASE"/>
    <property type="match status" value="1"/>
</dbReference>
<keyword evidence="5 9" id="KW-0064">Aspartyl protease</keyword>